<evidence type="ECO:0000256" key="3">
    <source>
        <dbReference type="ARBA" id="ARBA00022840"/>
    </source>
</evidence>
<dbReference type="Pfam" id="PF00005">
    <property type="entry name" value="ABC_tran"/>
    <property type="match status" value="1"/>
</dbReference>
<keyword evidence="1" id="KW-0813">Transport</keyword>
<gene>
    <name evidence="5" type="ORF">QQ008_14505</name>
</gene>
<keyword evidence="3 5" id="KW-0067">ATP-binding</keyword>
<dbReference type="Proteomes" id="UP001172082">
    <property type="component" value="Unassembled WGS sequence"/>
</dbReference>
<evidence type="ECO:0000256" key="2">
    <source>
        <dbReference type="ARBA" id="ARBA00022741"/>
    </source>
</evidence>
<dbReference type="InterPro" id="IPR051782">
    <property type="entry name" value="ABC_Transporter_VariousFunc"/>
</dbReference>
<sequence>MDIHIHNLSKKFNKEWIFKDINFNFKRGNSYSITGPNGSGKSTLLQIISGSIPATKGTVVYKSDQEVIDPEYFYQYQTQANPYLELIEEFTLPELLKFHFTFKKIAGNLSISEIINRLYLEDSKHKQIKNFSSGMKQRLKLGLAFFSESDVILLDEPTTNLDALGTKWYLNEVTKLLENTLIIISSNQKIEYEFCNKNIDLRDFKD</sequence>
<reference evidence="5" key="1">
    <citation type="submission" date="2023-06" db="EMBL/GenBank/DDBJ databases">
        <title>Genomic of Parafulvivirga corallium.</title>
        <authorList>
            <person name="Wang G."/>
        </authorList>
    </citation>
    <scope>NUCLEOTIDE SEQUENCE</scope>
    <source>
        <strain evidence="5">BMA10</strain>
    </source>
</reference>
<dbReference type="InterPro" id="IPR003593">
    <property type="entry name" value="AAA+_ATPase"/>
</dbReference>
<keyword evidence="2" id="KW-0547">Nucleotide-binding</keyword>
<dbReference type="InterPro" id="IPR027417">
    <property type="entry name" value="P-loop_NTPase"/>
</dbReference>
<dbReference type="PANTHER" id="PTHR42939">
    <property type="entry name" value="ABC TRANSPORTER ATP-BINDING PROTEIN ALBC-RELATED"/>
    <property type="match status" value="1"/>
</dbReference>
<evidence type="ECO:0000259" key="4">
    <source>
        <dbReference type="PROSITE" id="PS50893"/>
    </source>
</evidence>
<comment type="caution">
    <text evidence="5">The sequence shown here is derived from an EMBL/GenBank/DDBJ whole genome shotgun (WGS) entry which is preliminary data.</text>
</comment>
<dbReference type="RefSeq" id="WP_346752620.1">
    <property type="nucleotide sequence ID" value="NZ_JAUJEA010000005.1"/>
</dbReference>
<dbReference type="SUPFAM" id="SSF52540">
    <property type="entry name" value="P-loop containing nucleoside triphosphate hydrolases"/>
    <property type="match status" value="1"/>
</dbReference>
<dbReference type="PROSITE" id="PS00211">
    <property type="entry name" value="ABC_TRANSPORTER_1"/>
    <property type="match status" value="1"/>
</dbReference>
<organism evidence="5 6">
    <name type="scientific">Splendidivirga corallicola</name>
    <dbReference type="NCBI Taxonomy" id="3051826"/>
    <lineage>
        <taxon>Bacteria</taxon>
        <taxon>Pseudomonadati</taxon>
        <taxon>Bacteroidota</taxon>
        <taxon>Cytophagia</taxon>
        <taxon>Cytophagales</taxon>
        <taxon>Splendidivirgaceae</taxon>
        <taxon>Splendidivirga</taxon>
    </lineage>
</organism>
<dbReference type="InterPro" id="IPR003439">
    <property type="entry name" value="ABC_transporter-like_ATP-bd"/>
</dbReference>
<dbReference type="PANTHER" id="PTHR42939:SF1">
    <property type="entry name" value="ABC TRANSPORTER ATP-BINDING PROTEIN ALBC-RELATED"/>
    <property type="match status" value="1"/>
</dbReference>
<dbReference type="PROSITE" id="PS50893">
    <property type="entry name" value="ABC_TRANSPORTER_2"/>
    <property type="match status" value="1"/>
</dbReference>
<accession>A0ABT8KPD8</accession>
<feature type="domain" description="ABC transporter" evidence="4">
    <location>
        <begin position="3"/>
        <end position="205"/>
    </location>
</feature>
<proteinExistence type="predicted"/>
<dbReference type="Gene3D" id="3.40.50.300">
    <property type="entry name" value="P-loop containing nucleotide triphosphate hydrolases"/>
    <property type="match status" value="1"/>
</dbReference>
<dbReference type="SMART" id="SM00382">
    <property type="entry name" value="AAA"/>
    <property type="match status" value="1"/>
</dbReference>
<evidence type="ECO:0000313" key="5">
    <source>
        <dbReference type="EMBL" id="MDN5202596.1"/>
    </source>
</evidence>
<protein>
    <submittedName>
        <fullName evidence="5">ABC transporter ATP-binding protein</fullName>
    </submittedName>
</protein>
<evidence type="ECO:0000256" key="1">
    <source>
        <dbReference type="ARBA" id="ARBA00022448"/>
    </source>
</evidence>
<dbReference type="InterPro" id="IPR017871">
    <property type="entry name" value="ABC_transporter-like_CS"/>
</dbReference>
<keyword evidence="6" id="KW-1185">Reference proteome</keyword>
<name>A0ABT8KPD8_9BACT</name>
<dbReference type="GO" id="GO:0005524">
    <property type="term" value="F:ATP binding"/>
    <property type="evidence" value="ECO:0007669"/>
    <property type="project" value="UniProtKB-KW"/>
</dbReference>
<evidence type="ECO:0000313" key="6">
    <source>
        <dbReference type="Proteomes" id="UP001172082"/>
    </source>
</evidence>
<dbReference type="EMBL" id="JAUJEA010000005">
    <property type="protein sequence ID" value="MDN5202596.1"/>
    <property type="molecule type" value="Genomic_DNA"/>
</dbReference>